<dbReference type="RefSeq" id="WP_136550369.1">
    <property type="nucleotide sequence ID" value="NZ_CP031093.1"/>
</dbReference>
<dbReference type="OrthoDB" id="9769888at2"/>
<proteinExistence type="predicted"/>
<evidence type="ECO:0000256" key="1">
    <source>
        <dbReference type="ARBA" id="ARBA00001954"/>
    </source>
</evidence>
<comment type="cofactor">
    <cofactor evidence="1">
        <name>Fe(2+)</name>
        <dbReference type="ChEBI" id="CHEBI:29033"/>
    </cofactor>
</comment>
<dbReference type="InterPro" id="IPR050411">
    <property type="entry name" value="AlphaKG_dependent_hydroxylases"/>
</dbReference>
<accession>A0A4P7XKR5</accession>
<evidence type="ECO:0000313" key="6">
    <source>
        <dbReference type="Proteomes" id="UP000298049"/>
    </source>
</evidence>
<dbReference type="InterPro" id="IPR042098">
    <property type="entry name" value="TauD-like_sf"/>
</dbReference>
<reference evidence="5 6" key="1">
    <citation type="submission" date="2018-07" db="EMBL/GenBank/DDBJ databases">
        <title>Marsedoiliclastica nanhaica gen. nov. sp. nov., a novel marine hydrocarbonoclastic bacterium isolated from an in-situ enriched hydrocarbon-degrading consortium in deep-sea sediment.</title>
        <authorList>
            <person name="Dong C."/>
            <person name="Ma T."/>
            <person name="Liu R."/>
            <person name="Shao Z."/>
        </authorList>
    </citation>
    <scope>NUCLEOTIDE SEQUENCE [LARGE SCALE GENOMIC DNA]</scope>
    <source>
        <strain evidence="6">soil36-7</strain>
    </source>
</reference>
<keyword evidence="2" id="KW-0560">Oxidoreductase</keyword>
<dbReference type="GO" id="GO:0017000">
    <property type="term" value="P:antibiotic biosynthetic process"/>
    <property type="evidence" value="ECO:0007669"/>
    <property type="project" value="UniProtKB-KW"/>
</dbReference>
<protein>
    <recommendedName>
        <fullName evidence="4">TauD/TfdA-like domain-containing protein</fullName>
    </recommendedName>
</protein>
<keyword evidence="6" id="KW-1185">Reference proteome</keyword>
<evidence type="ECO:0000256" key="2">
    <source>
        <dbReference type="ARBA" id="ARBA00023002"/>
    </source>
</evidence>
<dbReference type="PANTHER" id="PTHR10696:SF56">
    <property type="entry name" value="TAUD_TFDA-LIKE DOMAIN-CONTAINING PROTEIN"/>
    <property type="match status" value="1"/>
</dbReference>
<dbReference type="SUPFAM" id="SSF51197">
    <property type="entry name" value="Clavaminate synthase-like"/>
    <property type="match status" value="1"/>
</dbReference>
<dbReference type="AlphaFoldDB" id="A0A4P7XKR5"/>
<dbReference type="Gene3D" id="3.60.130.10">
    <property type="entry name" value="Clavaminate synthase-like"/>
    <property type="match status" value="1"/>
</dbReference>
<dbReference type="GO" id="GO:0016706">
    <property type="term" value="F:2-oxoglutarate-dependent dioxygenase activity"/>
    <property type="evidence" value="ECO:0007669"/>
    <property type="project" value="UniProtKB-ARBA"/>
</dbReference>
<evidence type="ECO:0000259" key="4">
    <source>
        <dbReference type="Pfam" id="PF02668"/>
    </source>
</evidence>
<feature type="domain" description="TauD/TfdA-like" evidence="4">
    <location>
        <begin position="30"/>
        <end position="340"/>
    </location>
</feature>
<name>A0A4P7XKR5_9ALTE</name>
<organism evidence="5 6">
    <name type="scientific">Hydrocarboniclastica marina</name>
    <dbReference type="NCBI Taxonomy" id="2259620"/>
    <lineage>
        <taxon>Bacteria</taxon>
        <taxon>Pseudomonadati</taxon>
        <taxon>Pseudomonadota</taxon>
        <taxon>Gammaproteobacteria</taxon>
        <taxon>Alteromonadales</taxon>
        <taxon>Alteromonadaceae</taxon>
        <taxon>Hydrocarboniclastica</taxon>
    </lineage>
</organism>
<keyword evidence="3" id="KW-0045">Antibiotic biosynthesis</keyword>
<dbReference type="PANTHER" id="PTHR10696">
    <property type="entry name" value="GAMMA-BUTYROBETAINE HYDROXYLASE-RELATED"/>
    <property type="match status" value="1"/>
</dbReference>
<gene>
    <name evidence="5" type="ORF">soil367_17965</name>
</gene>
<dbReference type="EMBL" id="CP031093">
    <property type="protein sequence ID" value="QCF27658.1"/>
    <property type="molecule type" value="Genomic_DNA"/>
</dbReference>
<dbReference type="Pfam" id="PF02668">
    <property type="entry name" value="TauD"/>
    <property type="match status" value="1"/>
</dbReference>
<sequence length="365" mass="41236">MSPQNFSLDQLHAEDTHAFVTTYTPKGRNDLETLKGILRENKDFFRQKIAERGVILFRGFESSTHQAFHGLVEQGMGLEPWNAFNLKKMPGFLTSWLRKYSEGLVGGGDYRRYLDKNTVRLGPVESAIQGPHTEGAVRSERSRYIALCCFEPSPYLAETGMADLHEVYKSLPETVRAKYDGAWNRFYYLSSRKLTWLDRRLLRGSPLQVVDRPDGRADLALAPCPLVCAVPETGKACVQPWAFARNTNGQVHRAALDVFKGRGEIKKDSTAENMSLTWELCDREGTAIEWTEEEQTELFAAIFKKALLMVWQKGDVAFVDNVRIGHWRMNGEQGNRKLVQIQATNFNAEDYLPVPEAPAPMTAAG</sequence>
<evidence type="ECO:0000256" key="3">
    <source>
        <dbReference type="ARBA" id="ARBA00023194"/>
    </source>
</evidence>
<evidence type="ECO:0000313" key="5">
    <source>
        <dbReference type="EMBL" id="QCF27658.1"/>
    </source>
</evidence>
<dbReference type="Proteomes" id="UP000298049">
    <property type="component" value="Chromosome"/>
</dbReference>
<dbReference type="KEGG" id="hmi:soil367_17965"/>
<dbReference type="InterPro" id="IPR003819">
    <property type="entry name" value="TauD/TfdA-like"/>
</dbReference>